<dbReference type="Gene3D" id="3.40.630.30">
    <property type="match status" value="1"/>
</dbReference>
<dbReference type="PROSITE" id="PS51186">
    <property type="entry name" value="GNAT"/>
    <property type="match status" value="1"/>
</dbReference>
<gene>
    <name evidence="3" type="ORF">ACFFJD_11945</name>
</gene>
<organism evidence="3 4">
    <name type="scientific">Gordonia phosphorivorans</name>
    <dbReference type="NCBI Taxonomy" id="1056982"/>
    <lineage>
        <taxon>Bacteria</taxon>
        <taxon>Bacillati</taxon>
        <taxon>Actinomycetota</taxon>
        <taxon>Actinomycetes</taxon>
        <taxon>Mycobacteriales</taxon>
        <taxon>Gordoniaceae</taxon>
        <taxon>Gordonia</taxon>
    </lineage>
</organism>
<feature type="compositionally biased region" description="Polar residues" evidence="1">
    <location>
        <begin position="185"/>
        <end position="194"/>
    </location>
</feature>
<dbReference type="PANTHER" id="PTHR43792:SF1">
    <property type="entry name" value="N-ACETYLTRANSFERASE DOMAIN-CONTAINING PROTEIN"/>
    <property type="match status" value="1"/>
</dbReference>
<comment type="caution">
    <text evidence="3">The sequence shown here is derived from an EMBL/GenBank/DDBJ whole genome shotgun (WGS) entry which is preliminary data.</text>
</comment>
<reference evidence="3 4" key="1">
    <citation type="submission" date="2024-09" db="EMBL/GenBank/DDBJ databases">
        <authorList>
            <person name="Sun Q."/>
            <person name="Mori K."/>
        </authorList>
    </citation>
    <scope>NUCLEOTIDE SEQUENCE [LARGE SCALE GENOMIC DNA]</scope>
    <source>
        <strain evidence="3 4">CCM 7957</strain>
    </source>
</reference>
<evidence type="ECO:0000313" key="4">
    <source>
        <dbReference type="Proteomes" id="UP001589783"/>
    </source>
</evidence>
<evidence type="ECO:0000259" key="2">
    <source>
        <dbReference type="PROSITE" id="PS51186"/>
    </source>
</evidence>
<evidence type="ECO:0000313" key="3">
    <source>
        <dbReference type="EMBL" id="MFC0315558.1"/>
    </source>
</evidence>
<evidence type="ECO:0000256" key="1">
    <source>
        <dbReference type="SAM" id="MobiDB-lite"/>
    </source>
</evidence>
<dbReference type="Proteomes" id="UP001589783">
    <property type="component" value="Unassembled WGS sequence"/>
</dbReference>
<dbReference type="PANTHER" id="PTHR43792">
    <property type="entry name" value="GNAT FAMILY, PUTATIVE (AFU_ORTHOLOGUE AFUA_3G00765)-RELATED-RELATED"/>
    <property type="match status" value="1"/>
</dbReference>
<dbReference type="EMBL" id="JBHLWV010000020">
    <property type="protein sequence ID" value="MFC0315558.1"/>
    <property type="molecule type" value="Genomic_DNA"/>
</dbReference>
<dbReference type="InterPro" id="IPR016181">
    <property type="entry name" value="Acyl_CoA_acyltransferase"/>
</dbReference>
<protein>
    <submittedName>
        <fullName evidence="3">GNAT family N-acetyltransferase</fullName>
    </submittedName>
</protein>
<name>A0ABV6H9J0_9ACTN</name>
<proteinExistence type="predicted"/>
<dbReference type="InterPro" id="IPR000182">
    <property type="entry name" value="GNAT_dom"/>
</dbReference>
<keyword evidence="4" id="KW-1185">Reference proteome</keyword>
<dbReference type="Pfam" id="PF13302">
    <property type="entry name" value="Acetyltransf_3"/>
    <property type="match status" value="1"/>
</dbReference>
<dbReference type="InterPro" id="IPR051531">
    <property type="entry name" value="N-acetyltransferase"/>
</dbReference>
<dbReference type="SUPFAM" id="SSF55729">
    <property type="entry name" value="Acyl-CoA N-acyltransferases (Nat)"/>
    <property type="match status" value="1"/>
</dbReference>
<dbReference type="RefSeq" id="WP_382364359.1">
    <property type="nucleotide sequence ID" value="NZ_JBHLWV010000020.1"/>
</dbReference>
<accession>A0ABV6H9J0</accession>
<sequence length="202" mass="22394">MLLNTARLRLRPVHADDVDRLVALDADPEVMRFVSGGPATSPQTVADWIIPRTQSQQRDHGTGMWLLFTHDDRFAGWVQLRSPRHSRADELELSYRLPRAVWGRGYAAEAAGALIAAMFTTTDTTRIFAGTHVVHTASRRVMERLGMRLAADSDATELAHPDAVVEYEILREQWAAARGRGTVRVPTTQRSSLAGSARSRPA</sequence>
<feature type="region of interest" description="Disordered" evidence="1">
    <location>
        <begin position="180"/>
        <end position="202"/>
    </location>
</feature>
<feature type="domain" description="N-acetyltransferase" evidence="2">
    <location>
        <begin position="8"/>
        <end position="172"/>
    </location>
</feature>